<protein>
    <submittedName>
        <fullName evidence="1">DUF3253 domain-containing protein</fullName>
    </submittedName>
</protein>
<dbReference type="EMBL" id="CP039690">
    <property type="protein sequence ID" value="QCI68934.1"/>
    <property type="molecule type" value="Genomic_DNA"/>
</dbReference>
<dbReference type="Gene3D" id="1.10.10.10">
    <property type="entry name" value="Winged helix-like DNA-binding domain superfamily/Winged helix DNA-binding domain"/>
    <property type="match status" value="1"/>
</dbReference>
<dbReference type="Proteomes" id="UP000298781">
    <property type="component" value="Chromosome"/>
</dbReference>
<accession>A0A4D7B6K9</accession>
<dbReference type="InterPro" id="IPR036390">
    <property type="entry name" value="WH_DNA-bd_sf"/>
</dbReference>
<proteinExistence type="predicted"/>
<dbReference type="OrthoDB" id="7631458at2"/>
<keyword evidence="2" id="KW-1185">Reference proteome</keyword>
<dbReference type="AlphaFoldDB" id="A0A4D7B6K9"/>
<dbReference type="SUPFAM" id="SSF46785">
    <property type="entry name" value="Winged helix' DNA-binding domain"/>
    <property type="match status" value="1"/>
</dbReference>
<dbReference type="KEGG" id="pstg:E8M01_34710"/>
<evidence type="ECO:0000313" key="2">
    <source>
        <dbReference type="Proteomes" id="UP000298781"/>
    </source>
</evidence>
<name>A0A4D7B6K9_9HYPH</name>
<sequence length="88" mass="9768">MNTSLESDLEVAILRLAEAKGPDKSISPDDAAKHVAGVRDVDWHSLLQPVRRTAIRLALEGRLVILRKGKPADPNDFKGVYRLTLPRE</sequence>
<evidence type="ECO:0000313" key="1">
    <source>
        <dbReference type="EMBL" id="QCI68934.1"/>
    </source>
</evidence>
<gene>
    <name evidence="1" type="ORF">E8M01_34710</name>
</gene>
<reference evidence="1 2" key="1">
    <citation type="submission" date="2019-04" db="EMBL/GenBank/DDBJ databases">
        <title>Phreatobacter aquaticus sp. nov.</title>
        <authorList>
            <person name="Choi A."/>
        </authorList>
    </citation>
    <scope>NUCLEOTIDE SEQUENCE [LARGE SCALE GENOMIC DNA]</scope>
    <source>
        <strain evidence="1 2">KCTC 52518</strain>
    </source>
</reference>
<dbReference type="InterPro" id="IPR036388">
    <property type="entry name" value="WH-like_DNA-bd_sf"/>
</dbReference>
<dbReference type="InterPro" id="IPR021660">
    <property type="entry name" value="DUF3253"/>
</dbReference>
<organism evidence="1 2">
    <name type="scientific">Phreatobacter stygius</name>
    <dbReference type="NCBI Taxonomy" id="1940610"/>
    <lineage>
        <taxon>Bacteria</taxon>
        <taxon>Pseudomonadati</taxon>
        <taxon>Pseudomonadota</taxon>
        <taxon>Alphaproteobacteria</taxon>
        <taxon>Hyphomicrobiales</taxon>
        <taxon>Phreatobacteraceae</taxon>
        <taxon>Phreatobacter</taxon>
    </lineage>
</organism>
<dbReference type="Pfam" id="PF11625">
    <property type="entry name" value="DUF3253"/>
    <property type="match status" value="1"/>
</dbReference>
<dbReference type="RefSeq" id="WP_136964347.1">
    <property type="nucleotide sequence ID" value="NZ_CP039690.1"/>
</dbReference>